<dbReference type="Pfam" id="PF05635">
    <property type="entry name" value="23S_rRNA_IVP"/>
    <property type="match status" value="1"/>
</dbReference>
<dbReference type="Gene3D" id="1.20.1440.60">
    <property type="entry name" value="23S rRNA-intervening sequence"/>
    <property type="match status" value="1"/>
</dbReference>
<dbReference type="InterPro" id="IPR012657">
    <property type="entry name" value="23S_rRNA-intervening_sequence"/>
</dbReference>
<organism evidence="1">
    <name type="scientific">Ignavibacterium album</name>
    <dbReference type="NCBI Taxonomy" id="591197"/>
    <lineage>
        <taxon>Bacteria</taxon>
        <taxon>Pseudomonadati</taxon>
        <taxon>Ignavibacteriota</taxon>
        <taxon>Ignavibacteria</taxon>
        <taxon>Ignavibacteriales</taxon>
        <taxon>Ignavibacteriaceae</taxon>
        <taxon>Ignavibacterium</taxon>
    </lineage>
</organism>
<dbReference type="EMBL" id="DSUJ01000008">
    <property type="protein sequence ID" value="HFI91733.1"/>
    <property type="molecule type" value="Genomic_DNA"/>
</dbReference>
<dbReference type="SUPFAM" id="SSF158446">
    <property type="entry name" value="IVS-encoded protein-like"/>
    <property type="match status" value="1"/>
</dbReference>
<evidence type="ECO:0000313" key="1">
    <source>
        <dbReference type="EMBL" id="HFI91733.1"/>
    </source>
</evidence>
<reference evidence="1" key="1">
    <citation type="journal article" date="2020" name="mSystems">
        <title>Genome- and Community-Level Interaction Insights into Carbon Utilization and Element Cycling Functions of Hydrothermarchaeota in Hydrothermal Sediment.</title>
        <authorList>
            <person name="Zhou Z."/>
            <person name="Liu Y."/>
            <person name="Xu W."/>
            <person name="Pan J."/>
            <person name="Luo Z.H."/>
            <person name="Li M."/>
        </authorList>
    </citation>
    <scope>NUCLEOTIDE SEQUENCE [LARGE SCALE GENOMIC DNA]</scope>
    <source>
        <strain evidence="1">SpSt-479</strain>
    </source>
</reference>
<protein>
    <submittedName>
        <fullName evidence="1">Four helix bundle protein</fullName>
    </submittedName>
</protein>
<dbReference type="InterPro" id="IPR036583">
    <property type="entry name" value="23S_rRNA_IVS_sf"/>
</dbReference>
<dbReference type="PANTHER" id="PTHR38471">
    <property type="entry name" value="FOUR HELIX BUNDLE PROTEIN"/>
    <property type="match status" value="1"/>
</dbReference>
<comment type="caution">
    <text evidence="1">The sequence shown here is derived from an EMBL/GenBank/DDBJ whole genome shotgun (WGS) entry which is preliminary data.</text>
</comment>
<proteinExistence type="predicted"/>
<accession>A0A7V2ZKV7</accession>
<gene>
    <name evidence="1" type="ORF">ENS31_09450</name>
</gene>
<dbReference type="AlphaFoldDB" id="A0A7V2ZKV7"/>
<dbReference type="CDD" id="cd16377">
    <property type="entry name" value="23S_rRNA_IVP_like"/>
    <property type="match status" value="1"/>
</dbReference>
<name>A0A7V2ZKV7_9BACT</name>
<dbReference type="NCBIfam" id="TIGR02436">
    <property type="entry name" value="four helix bundle protein"/>
    <property type="match status" value="1"/>
</dbReference>
<dbReference type="PANTHER" id="PTHR38471:SF2">
    <property type="entry name" value="FOUR HELIX BUNDLE PROTEIN"/>
    <property type="match status" value="1"/>
</dbReference>
<sequence>MLDLSHKKLDVWKKSLELVSNVYKLTHSFPREEQFGLTSQIRRASVSNISNIAEGFARSSEIETKRFLEIARSSLVEVDTQIEISKTLGYISENNIKELKENSNHIFAMLTNLIKKFSGLAK</sequence>